<dbReference type="EMBL" id="JAWJZB010000002">
    <property type="protein sequence ID" value="MDV5087704.1"/>
    <property type="molecule type" value="Genomic_DNA"/>
</dbReference>
<dbReference type="Proteomes" id="UP001272515">
    <property type="component" value="Unassembled WGS sequence"/>
</dbReference>
<keyword evidence="4 5" id="KW-0472">Membrane</keyword>
<evidence type="ECO:0000256" key="1">
    <source>
        <dbReference type="ARBA" id="ARBA00004141"/>
    </source>
</evidence>
<feature type="transmembrane region" description="Helical" evidence="5">
    <location>
        <begin position="50"/>
        <end position="70"/>
    </location>
</feature>
<reference evidence="7 8" key="1">
    <citation type="submission" date="2023-10" db="EMBL/GenBank/DDBJ databases">
        <title>Veillonella sp. nov., isolated from a pig farm feces dump.</title>
        <authorList>
            <person name="Chang Y.-H."/>
        </authorList>
    </citation>
    <scope>NUCLEOTIDE SEQUENCE [LARGE SCALE GENOMIC DNA]</scope>
    <source>
        <strain evidence="7 8">YH-vei2233</strain>
    </source>
</reference>
<keyword evidence="2 5" id="KW-0812">Transmembrane</keyword>
<comment type="subcellular location">
    <subcellularLocation>
        <location evidence="1">Membrane</location>
        <topology evidence="1">Multi-pass membrane protein</topology>
    </subcellularLocation>
</comment>
<accession>A0ABU3Z709</accession>
<evidence type="ECO:0000313" key="8">
    <source>
        <dbReference type="Proteomes" id="UP001272515"/>
    </source>
</evidence>
<feature type="transmembrane region" description="Helical" evidence="5">
    <location>
        <begin position="20"/>
        <end position="44"/>
    </location>
</feature>
<evidence type="ECO:0000256" key="3">
    <source>
        <dbReference type="ARBA" id="ARBA00022989"/>
    </source>
</evidence>
<comment type="caution">
    <text evidence="7">The sequence shown here is derived from an EMBL/GenBank/DDBJ whole genome shotgun (WGS) entry which is preliminary data.</text>
</comment>
<protein>
    <submittedName>
        <fullName evidence="7">GtrA family protein</fullName>
    </submittedName>
</protein>
<keyword evidence="8" id="KW-1185">Reference proteome</keyword>
<keyword evidence="3 5" id="KW-1133">Transmembrane helix</keyword>
<sequence>MTLVLAIQQERMLKKQVPLLLPLLRTYATYTLSLVLTSVLLWLLVDWMGLSEWISPIIVLMTTVPINFVINKFWTFK</sequence>
<gene>
    <name evidence="7" type="ORF">RVY80_02440</name>
</gene>
<name>A0ABU3Z709_9FIRM</name>
<evidence type="ECO:0000256" key="4">
    <source>
        <dbReference type="ARBA" id="ARBA00023136"/>
    </source>
</evidence>
<dbReference type="InterPro" id="IPR007267">
    <property type="entry name" value="GtrA_DPMS_TM"/>
</dbReference>
<dbReference type="Pfam" id="PF04138">
    <property type="entry name" value="GtrA_DPMS_TM"/>
    <property type="match status" value="1"/>
</dbReference>
<organism evidence="7 8">
    <name type="scientific">Veillonella absiana</name>
    <dbReference type="NCBI Taxonomy" id="3079305"/>
    <lineage>
        <taxon>Bacteria</taxon>
        <taxon>Bacillati</taxon>
        <taxon>Bacillota</taxon>
        <taxon>Negativicutes</taxon>
        <taxon>Veillonellales</taxon>
        <taxon>Veillonellaceae</taxon>
        <taxon>Veillonella</taxon>
    </lineage>
</organism>
<evidence type="ECO:0000259" key="6">
    <source>
        <dbReference type="Pfam" id="PF04138"/>
    </source>
</evidence>
<evidence type="ECO:0000313" key="7">
    <source>
        <dbReference type="EMBL" id="MDV5087704.1"/>
    </source>
</evidence>
<evidence type="ECO:0000256" key="2">
    <source>
        <dbReference type="ARBA" id="ARBA00022692"/>
    </source>
</evidence>
<feature type="domain" description="GtrA/DPMS transmembrane" evidence="6">
    <location>
        <begin position="23"/>
        <end position="76"/>
    </location>
</feature>
<proteinExistence type="predicted"/>
<evidence type="ECO:0000256" key="5">
    <source>
        <dbReference type="SAM" id="Phobius"/>
    </source>
</evidence>